<proteinExistence type="predicted"/>
<sequence length="23" mass="2745">MNRVTEILNEFNETCKKMSSQEL</sequence>
<organism evidence="1">
    <name type="scientific">marine metagenome</name>
    <dbReference type="NCBI Taxonomy" id="408172"/>
    <lineage>
        <taxon>unclassified sequences</taxon>
        <taxon>metagenomes</taxon>
        <taxon>ecological metagenomes</taxon>
    </lineage>
</organism>
<dbReference type="AlphaFoldDB" id="A0A382V1C1"/>
<reference evidence="1" key="1">
    <citation type="submission" date="2018-05" db="EMBL/GenBank/DDBJ databases">
        <authorList>
            <person name="Lanie J.A."/>
            <person name="Ng W.-L."/>
            <person name="Kazmierczak K.M."/>
            <person name="Andrzejewski T.M."/>
            <person name="Davidsen T.M."/>
            <person name="Wayne K.J."/>
            <person name="Tettelin H."/>
            <person name="Glass J.I."/>
            <person name="Rusch D."/>
            <person name="Podicherti R."/>
            <person name="Tsui H.-C.T."/>
            <person name="Winkler M.E."/>
        </authorList>
    </citation>
    <scope>NUCLEOTIDE SEQUENCE</scope>
</reference>
<dbReference type="EMBL" id="UINC01148405">
    <property type="protein sequence ID" value="SVD40260.1"/>
    <property type="molecule type" value="Genomic_DNA"/>
</dbReference>
<evidence type="ECO:0000313" key="1">
    <source>
        <dbReference type="EMBL" id="SVD40260.1"/>
    </source>
</evidence>
<name>A0A382V1C1_9ZZZZ</name>
<protein>
    <submittedName>
        <fullName evidence="1">Uncharacterized protein</fullName>
    </submittedName>
</protein>
<accession>A0A382V1C1</accession>
<gene>
    <name evidence="1" type="ORF">METZ01_LOCUS393114</name>
</gene>